<reference evidence="2 3" key="1">
    <citation type="submission" date="2018-10" db="EMBL/GenBank/DDBJ databases">
        <authorList>
            <person name="Perry B.J."/>
            <person name="Sullivan J.T."/>
            <person name="Murphy R.J.T."/>
            <person name="Ramsay J.P."/>
            <person name="Ronson C.W."/>
        </authorList>
    </citation>
    <scope>NUCLEOTIDE SEQUENCE [LARGE SCALE GENOMIC DNA]</scope>
    <source>
        <strain evidence="2 3">R88b</strain>
    </source>
</reference>
<organism evidence="2 3">
    <name type="scientific">Mesorhizobium loti R88b</name>
    <dbReference type="NCBI Taxonomy" id="935548"/>
    <lineage>
        <taxon>Bacteria</taxon>
        <taxon>Pseudomonadati</taxon>
        <taxon>Pseudomonadota</taxon>
        <taxon>Alphaproteobacteria</taxon>
        <taxon>Hyphomicrobiales</taxon>
        <taxon>Phyllobacteriaceae</taxon>
        <taxon>Mesorhizobium</taxon>
    </lineage>
</organism>
<sequence length="160" mass="17976">MNLRRGLFRVWIVASICWLIFVGSVTYWGVQRQIAEGDAFQRMKRDGFVIGTFCDEAKGQENVDFDKAGKAFNEAMKDTAGQEREWCQYSLAGYHKAHPEEASKTDDQILAANFITDDSHPWQTAFYGLVAAAAAPLAVLLVWFVGTWVMAGFRKSEKPS</sequence>
<accession>A0A6M7WPS4</accession>
<dbReference type="Proteomes" id="UP000503017">
    <property type="component" value="Chromosome"/>
</dbReference>
<feature type="transmembrane region" description="Helical" evidence="1">
    <location>
        <begin position="7"/>
        <end position="30"/>
    </location>
</feature>
<dbReference type="RefSeq" id="WP_027029324.1">
    <property type="nucleotide sequence ID" value="NZ_CP033367.1"/>
</dbReference>
<evidence type="ECO:0000313" key="3">
    <source>
        <dbReference type="Proteomes" id="UP000503017"/>
    </source>
</evidence>
<dbReference type="EMBL" id="CP033367">
    <property type="protein sequence ID" value="QKD03516.1"/>
    <property type="molecule type" value="Genomic_DNA"/>
</dbReference>
<gene>
    <name evidence="2" type="ORF">EB235_20140</name>
</gene>
<keyword evidence="1" id="KW-1133">Transmembrane helix</keyword>
<protein>
    <submittedName>
        <fullName evidence="2">Uncharacterized protein</fullName>
    </submittedName>
</protein>
<keyword evidence="1" id="KW-0812">Transmembrane</keyword>
<evidence type="ECO:0000313" key="2">
    <source>
        <dbReference type="EMBL" id="QKD03516.1"/>
    </source>
</evidence>
<evidence type="ECO:0000256" key="1">
    <source>
        <dbReference type="SAM" id="Phobius"/>
    </source>
</evidence>
<feature type="transmembrane region" description="Helical" evidence="1">
    <location>
        <begin position="126"/>
        <end position="151"/>
    </location>
</feature>
<proteinExistence type="predicted"/>
<keyword evidence="1" id="KW-0472">Membrane</keyword>
<dbReference type="AlphaFoldDB" id="A0A6M7WPS4"/>
<name>A0A6M7WPS4_RHILI</name>